<organism evidence="2 3">
    <name type="scientific">Gomphosphaeria aponina SAG 52.96 = DSM 107014</name>
    <dbReference type="NCBI Taxonomy" id="1521640"/>
    <lineage>
        <taxon>Bacteria</taxon>
        <taxon>Bacillati</taxon>
        <taxon>Cyanobacteriota</taxon>
        <taxon>Cyanophyceae</taxon>
        <taxon>Oscillatoriophycideae</taxon>
        <taxon>Chroococcales</taxon>
        <taxon>Gomphosphaeriaceae</taxon>
        <taxon>Gomphosphaeria</taxon>
    </lineage>
</organism>
<feature type="region of interest" description="Disordered" evidence="1">
    <location>
        <begin position="60"/>
        <end position="82"/>
    </location>
</feature>
<protein>
    <submittedName>
        <fullName evidence="2">Uncharacterized protein</fullName>
    </submittedName>
</protein>
<name>A0A941JS66_9CHRO</name>
<evidence type="ECO:0000313" key="2">
    <source>
        <dbReference type="EMBL" id="MBR8826377.1"/>
    </source>
</evidence>
<dbReference type="EMBL" id="JADQBC010000002">
    <property type="protein sequence ID" value="MBR8826377.1"/>
    <property type="molecule type" value="Genomic_DNA"/>
</dbReference>
<evidence type="ECO:0000313" key="3">
    <source>
        <dbReference type="Proteomes" id="UP000767446"/>
    </source>
</evidence>
<reference evidence="2" key="1">
    <citation type="submission" date="2021-02" db="EMBL/GenBank/DDBJ databases">
        <title>Metagenome analyses of Stigonema ocellatum DSM 106950, Chlorogloea purpurea SAG 13.99 and Gomphosphaeria aponina DSM 107014.</title>
        <authorList>
            <person name="Marter P."/>
            <person name="Huang S."/>
        </authorList>
    </citation>
    <scope>NUCLEOTIDE SEQUENCE</scope>
    <source>
        <strain evidence="2">JP213</strain>
    </source>
</reference>
<proteinExistence type="predicted"/>
<dbReference type="AlphaFoldDB" id="A0A941JS66"/>
<feature type="compositionally biased region" description="Basic and acidic residues" evidence="1">
    <location>
        <begin position="72"/>
        <end position="82"/>
    </location>
</feature>
<dbReference type="Proteomes" id="UP000767446">
    <property type="component" value="Unassembled WGS sequence"/>
</dbReference>
<comment type="caution">
    <text evidence="2">The sequence shown here is derived from an EMBL/GenBank/DDBJ whole genome shotgun (WGS) entry which is preliminary data.</text>
</comment>
<sequence length="82" mass="9548">MTHTQKLDPNSLKAYRLRVRSLSQELWLEVNQLRRMNIALQLADASTHLARMEAEELQKQHESEFNQLLQAGKKEPQPHLCG</sequence>
<evidence type="ECO:0000256" key="1">
    <source>
        <dbReference type="SAM" id="MobiDB-lite"/>
    </source>
</evidence>
<accession>A0A941JS66</accession>
<gene>
    <name evidence="2" type="ORF">DSM107014_00485</name>
</gene>